<evidence type="ECO:0000313" key="7">
    <source>
        <dbReference type="EMBL" id="MBF9132049.1"/>
    </source>
</evidence>
<dbReference type="PIRSF" id="PIRSF000241">
    <property type="entry name" value="Urate_oxidase"/>
    <property type="match status" value="1"/>
</dbReference>
<sequence>MRVTLGANQYGKAEVRVVRVRRDGPRHELRDLNVSIALSGDLAEVHLSGDNGSVLPTDSQKNTVYAFARRYGIDQIEDFGLLLARHFVDSQPALGRARVRLTEYGWQRLGPHSFQRDGAESRTATVTVTADRTTVESGLTGLVLLNSTDSEFNGFVRDPYTTLPETDDRILATAVEANWRHRDGEPADRTATREWAGSYAGVRAALVGAFVDTYSRSLQQTLYAMGHRVLAERPEIAEIHLSLPNRHHLPVDLAPFGLTNPGEVFVATDRPYGLIEGTVTREADGVAGPVDGGP</sequence>
<dbReference type="NCBIfam" id="TIGR03383">
    <property type="entry name" value="urate_oxi"/>
    <property type="match status" value="1"/>
</dbReference>
<comment type="similarity">
    <text evidence="2 5 6">Belongs to the uricase family.</text>
</comment>
<evidence type="ECO:0000256" key="5">
    <source>
        <dbReference type="PIRNR" id="PIRNR000241"/>
    </source>
</evidence>
<keyword evidence="3 5" id="KW-0659">Purine metabolism</keyword>
<evidence type="ECO:0000256" key="2">
    <source>
        <dbReference type="ARBA" id="ARBA00009760"/>
    </source>
</evidence>
<keyword evidence="4 5" id="KW-0560">Oxidoreductase</keyword>
<protein>
    <recommendedName>
        <fullName evidence="5 6">Uricase</fullName>
        <ecNumber evidence="5 6">1.7.3.3</ecNumber>
    </recommendedName>
    <alternativeName>
        <fullName evidence="5">Urate oxidase</fullName>
    </alternativeName>
</protein>
<dbReference type="RefSeq" id="WP_196203587.1">
    <property type="nucleotide sequence ID" value="NZ_JADPUN010000214.1"/>
</dbReference>
<name>A0ABS0H0Q5_9ACTN</name>
<dbReference type="EMBL" id="JADPUN010000214">
    <property type="protein sequence ID" value="MBF9132049.1"/>
    <property type="molecule type" value="Genomic_DNA"/>
</dbReference>
<dbReference type="PRINTS" id="PR00093">
    <property type="entry name" value="URICASE"/>
</dbReference>
<keyword evidence="8" id="KW-1185">Reference proteome</keyword>
<evidence type="ECO:0000256" key="1">
    <source>
        <dbReference type="ARBA" id="ARBA00004831"/>
    </source>
</evidence>
<dbReference type="PANTHER" id="PTHR42874:SF1">
    <property type="entry name" value="URICASE"/>
    <property type="match status" value="1"/>
</dbReference>
<comment type="caution">
    <text evidence="7">The sequence shown here is derived from an EMBL/GenBank/DDBJ whole genome shotgun (WGS) entry which is preliminary data.</text>
</comment>
<dbReference type="Proteomes" id="UP000638560">
    <property type="component" value="Unassembled WGS sequence"/>
</dbReference>
<comment type="function">
    <text evidence="5 6">Catalyzes the oxidation of uric acid to 5-hydroxyisourate, which is further processed to form (S)-allantoin.</text>
</comment>
<gene>
    <name evidence="7" type="primary">pucL</name>
    <name evidence="7" type="ORF">I0C86_24245</name>
</gene>
<dbReference type="Pfam" id="PF01014">
    <property type="entry name" value="Uricase"/>
    <property type="match status" value="2"/>
</dbReference>
<dbReference type="PANTHER" id="PTHR42874">
    <property type="entry name" value="URICASE"/>
    <property type="match status" value="1"/>
</dbReference>
<dbReference type="InterPro" id="IPR002042">
    <property type="entry name" value="Uricase"/>
</dbReference>
<evidence type="ECO:0000256" key="6">
    <source>
        <dbReference type="RuleBase" id="RU004455"/>
    </source>
</evidence>
<dbReference type="EC" id="1.7.3.3" evidence="5 6"/>
<comment type="pathway">
    <text evidence="1 5">Purine metabolism; urate degradation; (S)-allantoin from urate: step 1/3.</text>
</comment>
<proteinExistence type="inferred from homology"/>
<dbReference type="SUPFAM" id="SSF55620">
    <property type="entry name" value="Tetrahydrobiopterin biosynthesis enzymes-like"/>
    <property type="match status" value="2"/>
</dbReference>
<accession>A0ABS0H0Q5</accession>
<evidence type="ECO:0000256" key="3">
    <source>
        <dbReference type="ARBA" id="ARBA00022631"/>
    </source>
</evidence>
<organism evidence="7 8">
    <name type="scientific">Plantactinospora alkalitolerans</name>
    <dbReference type="NCBI Taxonomy" id="2789879"/>
    <lineage>
        <taxon>Bacteria</taxon>
        <taxon>Bacillati</taxon>
        <taxon>Actinomycetota</taxon>
        <taxon>Actinomycetes</taxon>
        <taxon>Micromonosporales</taxon>
        <taxon>Micromonosporaceae</taxon>
        <taxon>Plantactinospora</taxon>
    </lineage>
</organism>
<dbReference type="Gene3D" id="3.10.270.10">
    <property type="entry name" value="Urate Oxidase"/>
    <property type="match status" value="1"/>
</dbReference>
<evidence type="ECO:0000313" key="8">
    <source>
        <dbReference type="Proteomes" id="UP000638560"/>
    </source>
</evidence>
<evidence type="ECO:0000256" key="4">
    <source>
        <dbReference type="ARBA" id="ARBA00023002"/>
    </source>
</evidence>
<reference evidence="7 8" key="1">
    <citation type="submission" date="2020-11" db="EMBL/GenBank/DDBJ databases">
        <title>A novel isolate from a Black sea contaminated sediment with potential to produce alkanes: Plantactinospora alkalitolerans sp. nov.</title>
        <authorList>
            <person name="Carro L."/>
            <person name="Veyisoglu A."/>
            <person name="Guven K."/>
            <person name="Schumann P."/>
            <person name="Klenk H.-P."/>
            <person name="Sahin N."/>
        </authorList>
    </citation>
    <scope>NUCLEOTIDE SEQUENCE [LARGE SCALE GENOMIC DNA]</scope>
    <source>
        <strain evidence="7 8">S1510</strain>
    </source>
</reference>
<comment type="catalytic activity">
    <reaction evidence="5 6">
        <text>urate + O2 + H2O = 5-hydroxyisourate + H2O2</text>
        <dbReference type="Rhea" id="RHEA:21368"/>
        <dbReference type="ChEBI" id="CHEBI:15377"/>
        <dbReference type="ChEBI" id="CHEBI:15379"/>
        <dbReference type="ChEBI" id="CHEBI:16240"/>
        <dbReference type="ChEBI" id="CHEBI:17775"/>
        <dbReference type="ChEBI" id="CHEBI:18072"/>
        <dbReference type="EC" id="1.7.3.3"/>
    </reaction>
</comment>